<evidence type="ECO:0000313" key="3">
    <source>
        <dbReference type="Proteomes" id="UP001189624"/>
    </source>
</evidence>
<evidence type="ECO:0000256" key="1">
    <source>
        <dbReference type="SAM" id="Phobius"/>
    </source>
</evidence>
<dbReference type="Gramene" id="rna-AYBTSS11_LOCUS22891">
    <property type="protein sequence ID" value="CAJ1970898.1"/>
    <property type="gene ID" value="gene-AYBTSS11_LOCUS22891"/>
</dbReference>
<protein>
    <submittedName>
        <fullName evidence="2">Uncharacterized protein</fullName>
    </submittedName>
</protein>
<accession>A0AA86VRT2</accession>
<feature type="transmembrane region" description="Helical" evidence="1">
    <location>
        <begin position="115"/>
        <end position="135"/>
    </location>
</feature>
<keyword evidence="1" id="KW-1133">Transmembrane helix</keyword>
<keyword evidence="1" id="KW-0812">Transmembrane</keyword>
<name>A0AA86VRT2_9FABA</name>
<gene>
    <name evidence="2" type="ORF">AYBTSS11_LOCUS22891</name>
</gene>
<sequence>MEHNDTEINDFSLGFINDDGATENFIEDGNTDDYSGSPGFEIVEEKKVNHGMLVSTRQVAETFFHKMVPSQTVQVQLNSVMANNHYVENAEAMIMIMEKQGSLLRKVKAYVMGKLIKPSMTIASAIVFIFALVLMHCAYLKEEVEIWNETYTDISATNMKTMRQSSQMMKWNESNDEVWKKHNGVFSN</sequence>
<dbReference type="AlphaFoldDB" id="A0AA86VRT2"/>
<keyword evidence="1" id="KW-0472">Membrane</keyword>
<keyword evidence="3" id="KW-1185">Reference proteome</keyword>
<reference evidence="2" key="1">
    <citation type="submission" date="2023-10" db="EMBL/GenBank/DDBJ databases">
        <authorList>
            <person name="Domelevo Entfellner J.-B."/>
        </authorList>
    </citation>
    <scope>NUCLEOTIDE SEQUENCE</scope>
</reference>
<proteinExistence type="predicted"/>
<evidence type="ECO:0000313" key="2">
    <source>
        <dbReference type="EMBL" id="CAJ1970898.1"/>
    </source>
</evidence>
<dbReference type="EMBL" id="OY731405">
    <property type="protein sequence ID" value="CAJ1970898.1"/>
    <property type="molecule type" value="Genomic_DNA"/>
</dbReference>
<dbReference type="Proteomes" id="UP001189624">
    <property type="component" value="Chromosome 8"/>
</dbReference>
<organism evidence="2 3">
    <name type="scientific">Sphenostylis stenocarpa</name>
    <dbReference type="NCBI Taxonomy" id="92480"/>
    <lineage>
        <taxon>Eukaryota</taxon>
        <taxon>Viridiplantae</taxon>
        <taxon>Streptophyta</taxon>
        <taxon>Embryophyta</taxon>
        <taxon>Tracheophyta</taxon>
        <taxon>Spermatophyta</taxon>
        <taxon>Magnoliopsida</taxon>
        <taxon>eudicotyledons</taxon>
        <taxon>Gunneridae</taxon>
        <taxon>Pentapetalae</taxon>
        <taxon>rosids</taxon>
        <taxon>fabids</taxon>
        <taxon>Fabales</taxon>
        <taxon>Fabaceae</taxon>
        <taxon>Papilionoideae</taxon>
        <taxon>50 kb inversion clade</taxon>
        <taxon>NPAAA clade</taxon>
        <taxon>indigoferoid/millettioid clade</taxon>
        <taxon>Phaseoleae</taxon>
        <taxon>Sphenostylis</taxon>
    </lineage>
</organism>